<dbReference type="InterPro" id="IPR001932">
    <property type="entry name" value="PPM-type_phosphatase-like_dom"/>
</dbReference>
<evidence type="ECO:0000313" key="2">
    <source>
        <dbReference type="EMBL" id="MBR0800708.1"/>
    </source>
</evidence>
<evidence type="ECO:0000313" key="3">
    <source>
        <dbReference type="Proteomes" id="UP001315278"/>
    </source>
</evidence>
<dbReference type="SMART" id="SM00332">
    <property type="entry name" value="PP2Cc"/>
    <property type="match status" value="1"/>
</dbReference>
<sequence length="262" mass="27810">MDRSPYIFDAGYATHPGRVRHSNEDAVLVRADVGLWAVADGMGGHDSGDLASHLIIQALDGISSATSAMELLAETESKIFEANRQIIEISRQRGGAVIGSTVAVLLISEDHYACVWAGDSRLYLVSNGAVRQVSRDHTEVEEMIASGAMTSDEARNWPQNVITKAVGVHENSELEVVTGAVEESNIFVLCSDGLTKHVSDKEILQQVSTGSAQSSCDALVDLALNRGGLDNITVVVVRPIQGTATSRGSGAIEGLPNTGIWE</sequence>
<dbReference type="EMBL" id="JAFCJH010000060">
    <property type="protein sequence ID" value="MBR0800708.1"/>
    <property type="molecule type" value="Genomic_DNA"/>
</dbReference>
<name>A0ABS5FVE4_9BRAD</name>
<accession>A0ABS5FVE4</accession>
<reference evidence="3" key="1">
    <citation type="journal article" date="2021" name="ISME J.">
        <title>Evolutionary origin and ecological implication of a unique nif island in free-living Bradyrhizobium lineages.</title>
        <authorList>
            <person name="Tao J."/>
        </authorList>
    </citation>
    <scope>NUCLEOTIDE SEQUENCE [LARGE SCALE GENOMIC DNA]</scope>
    <source>
        <strain evidence="3">SZCCT0434</strain>
    </source>
</reference>
<dbReference type="SMART" id="SM00331">
    <property type="entry name" value="PP2C_SIG"/>
    <property type="match status" value="1"/>
</dbReference>
<dbReference type="SUPFAM" id="SSF81606">
    <property type="entry name" value="PP2C-like"/>
    <property type="match status" value="1"/>
</dbReference>
<feature type="domain" description="PPM-type phosphatase" evidence="1">
    <location>
        <begin position="9"/>
        <end position="239"/>
    </location>
</feature>
<dbReference type="InterPro" id="IPR036457">
    <property type="entry name" value="PPM-type-like_dom_sf"/>
</dbReference>
<proteinExistence type="predicted"/>
<dbReference type="Gene3D" id="3.60.40.10">
    <property type="entry name" value="PPM-type phosphatase domain"/>
    <property type="match status" value="1"/>
</dbReference>
<protein>
    <submittedName>
        <fullName evidence="2">Serine/threonine-protein phosphatase</fullName>
    </submittedName>
</protein>
<dbReference type="PANTHER" id="PTHR47992">
    <property type="entry name" value="PROTEIN PHOSPHATASE"/>
    <property type="match status" value="1"/>
</dbReference>
<dbReference type="PROSITE" id="PS51746">
    <property type="entry name" value="PPM_2"/>
    <property type="match status" value="1"/>
</dbReference>
<keyword evidence="3" id="KW-1185">Reference proteome</keyword>
<comment type="caution">
    <text evidence="2">The sequence shown here is derived from an EMBL/GenBank/DDBJ whole genome shotgun (WGS) entry which is preliminary data.</text>
</comment>
<dbReference type="InterPro" id="IPR015655">
    <property type="entry name" value="PP2C"/>
</dbReference>
<gene>
    <name evidence="2" type="ORF">JQ615_35640</name>
</gene>
<dbReference type="CDD" id="cd00143">
    <property type="entry name" value="PP2Cc"/>
    <property type="match status" value="1"/>
</dbReference>
<dbReference type="Proteomes" id="UP001315278">
    <property type="component" value="Unassembled WGS sequence"/>
</dbReference>
<dbReference type="RefSeq" id="WP_212397275.1">
    <property type="nucleotide sequence ID" value="NZ_JAFCJH010000060.1"/>
</dbReference>
<evidence type="ECO:0000259" key="1">
    <source>
        <dbReference type="PROSITE" id="PS51746"/>
    </source>
</evidence>
<organism evidence="2 3">
    <name type="scientific">Bradyrhizobium jicamae</name>
    <dbReference type="NCBI Taxonomy" id="280332"/>
    <lineage>
        <taxon>Bacteria</taxon>
        <taxon>Pseudomonadati</taxon>
        <taxon>Pseudomonadota</taxon>
        <taxon>Alphaproteobacteria</taxon>
        <taxon>Hyphomicrobiales</taxon>
        <taxon>Nitrobacteraceae</taxon>
        <taxon>Bradyrhizobium</taxon>
    </lineage>
</organism>
<dbReference type="Pfam" id="PF13672">
    <property type="entry name" value="PP2C_2"/>
    <property type="match status" value="1"/>
</dbReference>